<accession>A0A409XUK6</accession>
<evidence type="ECO:0008006" key="4">
    <source>
        <dbReference type="Google" id="ProtNLM"/>
    </source>
</evidence>
<dbReference type="Proteomes" id="UP000283269">
    <property type="component" value="Unassembled WGS sequence"/>
</dbReference>
<dbReference type="PANTHER" id="PTHR34883:SF15">
    <property type="entry name" value="EXTRACELLULAR SERINE-RICH PROTEIN"/>
    <property type="match status" value="1"/>
</dbReference>
<protein>
    <recommendedName>
        <fullName evidence="4">Blue (type 1) copper domain-containing protein</fullName>
    </recommendedName>
</protein>
<gene>
    <name evidence="2" type="ORF">CVT25_014157</name>
</gene>
<dbReference type="InterPro" id="IPR008972">
    <property type="entry name" value="Cupredoxin"/>
</dbReference>
<organism evidence="2 3">
    <name type="scientific">Psilocybe cyanescens</name>
    <dbReference type="NCBI Taxonomy" id="93625"/>
    <lineage>
        <taxon>Eukaryota</taxon>
        <taxon>Fungi</taxon>
        <taxon>Dikarya</taxon>
        <taxon>Basidiomycota</taxon>
        <taxon>Agaricomycotina</taxon>
        <taxon>Agaricomycetes</taxon>
        <taxon>Agaricomycetidae</taxon>
        <taxon>Agaricales</taxon>
        <taxon>Agaricineae</taxon>
        <taxon>Strophariaceae</taxon>
        <taxon>Psilocybe</taxon>
    </lineage>
</organism>
<feature type="chain" id="PRO_5019286363" description="Blue (type 1) copper domain-containing protein" evidence="1">
    <location>
        <begin position="17"/>
        <end position="157"/>
    </location>
</feature>
<dbReference type="OrthoDB" id="2331100at2759"/>
<dbReference type="EMBL" id="NHYD01000325">
    <property type="protein sequence ID" value="PPQ94503.1"/>
    <property type="molecule type" value="Genomic_DNA"/>
</dbReference>
<dbReference type="SUPFAM" id="SSF49503">
    <property type="entry name" value="Cupredoxins"/>
    <property type="match status" value="1"/>
</dbReference>
<evidence type="ECO:0000313" key="2">
    <source>
        <dbReference type="EMBL" id="PPQ94503.1"/>
    </source>
</evidence>
<keyword evidence="1" id="KW-0732">Signal</keyword>
<reference evidence="2 3" key="1">
    <citation type="journal article" date="2018" name="Evol. Lett.">
        <title>Horizontal gene cluster transfer increased hallucinogenic mushroom diversity.</title>
        <authorList>
            <person name="Reynolds H.T."/>
            <person name="Vijayakumar V."/>
            <person name="Gluck-Thaler E."/>
            <person name="Korotkin H.B."/>
            <person name="Matheny P.B."/>
            <person name="Slot J.C."/>
        </authorList>
    </citation>
    <scope>NUCLEOTIDE SEQUENCE [LARGE SCALE GENOMIC DNA]</scope>
    <source>
        <strain evidence="2 3">2631</strain>
    </source>
</reference>
<dbReference type="InParanoid" id="A0A409XUK6"/>
<evidence type="ECO:0000256" key="1">
    <source>
        <dbReference type="SAM" id="SignalP"/>
    </source>
</evidence>
<dbReference type="AlphaFoldDB" id="A0A409XUK6"/>
<dbReference type="Gene3D" id="2.60.40.420">
    <property type="entry name" value="Cupredoxins - blue copper proteins"/>
    <property type="match status" value="1"/>
</dbReference>
<sequence>MLFTAGLLSLVAAASAQQVVTVGFTASDPGGIFQFKPNNFNATNGTTITFQFTGAPGNHSVTQSLFADPCNPAAGGFDSGWVSVPSTPSPVPEFNITITNDSKPIWFFCKQLLPSPHCGAGMVGAINAPASGNTFATFLKNAQSLGQKGSGVRTTPS</sequence>
<dbReference type="CDD" id="cd00920">
    <property type="entry name" value="Cupredoxin"/>
    <property type="match status" value="1"/>
</dbReference>
<feature type="signal peptide" evidence="1">
    <location>
        <begin position="1"/>
        <end position="16"/>
    </location>
</feature>
<dbReference type="STRING" id="93625.A0A409XUK6"/>
<keyword evidence="3" id="KW-1185">Reference proteome</keyword>
<comment type="caution">
    <text evidence="2">The sequence shown here is derived from an EMBL/GenBank/DDBJ whole genome shotgun (WGS) entry which is preliminary data.</text>
</comment>
<evidence type="ECO:0000313" key="3">
    <source>
        <dbReference type="Proteomes" id="UP000283269"/>
    </source>
</evidence>
<name>A0A409XUK6_PSICY</name>
<dbReference type="PANTHER" id="PTHR34883">
    <property type="entry name" value="SERINE-RICH PROTEIN, PUTATIVE-RELATED-RELATED"/>
    <property type="match status" value="1"/>
</dbReference>
<dbReference type="InterPro" id="IPR052953">
    <property type="entry name" value="Ser-rich/MCO-related"/>
</dbReference>
<proteinExistence type="predicted"/>